<dbReference type="Gene3D" id="3.20.20.190">
    <property type="entry name" value="Phosphatidylinositol (PI) phosphodiesterase"/>
    <property type="match status" value="1"/>
</dbReference>
<gene>
    <name evidence="2" type="ordered locus">Cphamn1_2374</name>
</gene>
<dbReference type="GO" id="GO:0006629">
    <property type="term" value="P:lipid metabolic process"/>
    <property type="evidence" value="ECO:0007669"/>
    <property type="project" value="InterPro"/>
</dbReference>
<evidence type="ECO:0000259" key="1">
    <source>
        <dbReference type="PROSITE" id="PS51704"/>
    </source>
</evidence>
<feature type="domain" description="GP-PDE" evidence="1">
    <location>
        <begin position="6"/>
        <end position="275"/>
    </location>
</feature>
<dbReference type="Pfam" id="PF03009">
    <property type="entry name" value="GDPD"/>
    <property type="match status" value="1"/>
</dbReference>
<dbReference type="HOGENOM" id="CLU_030006_3_1_10"/>
<dbReference type="KEGG" id="cpb:Cphamn1_2374"/>
<dbReference type="PANTHER" id="PTHR46211:SF14">
    <property type="entry name" value="GLYCEROPHOSPHODIESTER PHOSPHODIESTERASE"/>
    <property type="match status" value="1"/>
</dbReference>
<dbReference type="PROSITE" id="PS51704">
    <property type="entry name" value="GP_PDE"/>
    <property type="match status" value="1"/>
</dbReference>
<proteinExistence type="predicted"/>
<protein>
    <submittedName>
        <fullName evidence="2">Glycerophosphoryl diester phosphodiesterase</fullName>
    </submittedName>
</protein>
<sequence length="277" mass="30885">MCDTTFEIHAHRGARSVYPENTLPSFLKAVDLGADAIELDLCVSGDNRIVVSHDPYMKAGLCSAPDGKVLAKQDERQYLLYAMKYADILRFDCGHASDDVPCRFEVRAVKPVLEEVFRVVEERLESSGRVRGVIYNLEVKSGVEGDGRLHPPPEEYAHLVADSIERSGVASRVRIQSFDPRILRAVRDISPALAAGLLIKSRKDPFGQLDSLGFQPEFLNPFFRLVNRPLVERLHHRNIRVVPWTVNSPDSMRALAAMGVDGIITDYPDVALEVLHG</sequence>
<dbReference type="AlphaFoldDB" id="B3EPN2"/>
<dbReference type="EMBL" id="CP001101">
    <property type="protein sequence ID" value="ACE05272.1"/>
    <property type="molecule type" value="Genomic_DNA"/>
</dbReference>
<dbReference type="OrthoDB" id="384721at2"/>
<accession>B3EPN2</accession>
<reference evidence="2" key="1">
    <citation type="submission" date="2008-06" db="EMBL/GenBank/DDBJ databases">
        <title>Complete sequence of Chlorobium phaeobacteroides BS1.</title>
        <authorList>
            <consortium name="US DOE Joint Genome Institute"/>
            <person name="Lucas S."/>
            <person name="Copeland A."/>
            <person name="Lapidus A."/>
            <person name="Glavina del Rio T."/>
            <person name="Dalin E."/>
            <person name="Tice H."/>
            <person name="Bruce D."/>
            <person name="Goodwin L."/>
            <person name="Pitluck S."/>
            <person name="Schmutz J."/>
            <person name="Larimer F."/>
            <person name="Land M."/>
            <person name="Hauser L."/>
            <person name="Kyrpides N."/>
            <person name="Ovchinnikova G."/>
            <person name="Li T."/>
            <person name="Liu Z."/>
            <person name="Zhao F."/>
            <person name="Overmann J."/>
            <person name="Bryant D.A."/>
            <person name="Richardson P."/>
        </authorList>
    </citation>
    <scope>NUCLEOTIDE SEQUENCE [LARGE SCALE GENOMIC DNA]</scope>
    <source>
        <strain evidence="2">BS1</strain>
    </source>
</reference>
<organism evidence="2">
    <name type="scientific">Chlorobium phaeobacteroides (strain BS1)</name>
    <dbReference type="NCBI Taxonomy" id="331678"/>
    <lineage>
        <taxon>Bacteria</taxon>
        <taxon>Pseudomonadati</taxon>
        <taxon>Chlorobiota</taxon>
        <taxon>Chlorobiia</taxon>
        <taxon>Chlorobiales</taxon>
        <taxon>Chlorobiaceae</taxon>
        <taxon>Chlorobium/Pelodictyon group</taxon>
        <taxon>Chlorobium</taxon>
    </lineage>
</organism>
<dbReference type="GO" id="GO:0008081">
    <property type="term" value="F:phosphoric diester hydrolase activity"/>
    <property type="evidence" value="ECO:0007669"/>
    <property type="project" value="InterPro"/>
</dbReference>
<evidence type="ECO:0000313" key="2">
    <source>
        <dbReference type="EMBL" id="ACE05272.1"/>
    </source>
</evidence>
<name>B3EPN2_CHLPB</name>
<dbReference type="InterPro" id="IPR030395">
    <property type="entry name" value="GP_PDE_dom"/>
</dbReference>
<dbReference type="PANTHER" id="PTHR46211">
    <property type="entry name" value="GLYCEROPHOSPHORYL DIESTER PHOSPHODIESTERASE"/>
    <property type="match status" value="1"/>
</dbReference>
<dbReference type="SUPFAM" id="SSF51695">
    <property type="entry name" value="PLC-like phosphodiesterases"/>
    <property type="match status" value="1"/>
</dbReference>
<dbReference type="InterPro" id="IPR017946">
    <property type="entry name" value="PLC-like_Pdiesterase_TIM-brl"/>
</dbReference>
<dbReference type="STRING" id="331678.Cphamn1_2374"/>
<dbReference type="eggNOG" id="COG0584">
    <property type="taxonomic scope" value="Bacteria"/>
</dbReference>